<dbReference type="InterPro" id="IPR029479">
    <property type="entry name" value="Nitroreductase"/>
</dbReference>
<dbReference type="AlphaFoldDB" id="A0A0M9GF68"/>
<dbReference type="CDD" id="cd02142">
    <property type="entry name" value="McbC_SagB-like_oxidoreductase"/>
    <property type="match status" value="1"/>
</dbReference>
<accession>A0A0M9GF68</accession>
<dbReference type="Pfam" id="PF00881">
    <property type="entry name" value="Nitroreductase"/>
    <property type="match status" value="1"/>
</dbReference>
<dbReference type="Proteomes" id="UP000037931">
    <property type="component" value="Unassembled WGS sequence"/>
</dbReference>
<protein>
    <submittedName>
        <fullName evidence="2">SagB-type dehydrogenase domain</fullName>
    </submittedName>
</protein>
<proteinExistence type="predicted"/>
<keyword evidence="3" id="KW-1185">Reference proteome</keyword>
<evidence type="ECO:0000313" key="2">
    <source>
        <dbReference type="EMBL" id="KPA89498.1"/>
    </source>
</evidence>
<comment type="caution">
    <text evidence="2">The sequence shown here is derived from an EMBL/GenBank/DDBJ whole genome shotgun (WGS) entry which is preliminary data.</text>
</comment>
<dbReference type="STRING" id="50340.PF66_03944"/>
<organism evidence="2 3">
    <name type="scientific">Pseudomonas asplenii</name>
    <dbReference type="NCBI Taxonomy" id="53407"/>
    <lineage>
        <taxon>Bacteria</taxon>
        <taxon>Pseudomonadati</taxon>
        <taxon>Pseudomonadota</taxon>
        <taxon>Gammaproteobacteria</taxon>
        <taxon>Pseudomonadales</taxon>
        <taxon>Pseudomonadaceae</taxon>
        <taxon>Pseudomonas</taxon>
    </lineage>
</organism>
<dbReference type="PATRIC" id="fig|50340.43.peg.1247"/>
<evidence type="ECO:0000259" key="1">
    <source>
        <dbReference type="Pfam" id="PF00881"/>
    </source>
</evidence>
<dbReference type="PANTHER" id="PTHR43745:SF2">
    <property type="entry name" value="NITROREDUCTASE MJ1384-RELATED"/>
    <property type="match status" value="1"/>
</dbReference>
<dbReference type="GO" id="GO:0016491">
    <property type="term" value="F:oxidoreductase activity"/>
    <property type="evidence" value="ECO:0007669"/>
    <property type="project" value="InterPro"/>
</dbReference>
<dbReference type="EMBL" id="JSYZ01000015">
    <property type="protein sequence ID" value="KPA89498.1"/>
    <property type="molecule type" value="Genomic_DNA"/>
</dbReference>
<sequence>MHINPDLFILIKPPALVIWNYKSHEQYSMDKHHADRLTELVEKPSRFDPHHPVDSTFVSTGIISANPFPNDHWGWDDLSRIFHVGTRDLPQANTPDNSVQWARDYLAHCREVMQRQQPPPHRHATVLHQDMIHLPPPLPGHGESNSVDFTSVLLQRKTCRKFFDWRISLEHLSTVLYLSLGYLRERELDTDPCIPEDFRARRSSPSGGGLNCSEGYLYIRNVDDIGPGFYYYHPDKHALTLIRGLGVPLATLVQGQHFIENLPFGIFITCRFDKMWWKYPHSQGYRVALLEAGHISQTFQLTATALGLKTWVTAALCEQKIEQALRLEDLSEQPLLFVGAGYSHGESICDELQELLKTPSGSQ</sequence>
<dbReference type="SUPFAM" id="SSF55469">
    <property type="entry name" value="FMN-dependent nitroreductase-like"/>
    <property type="match status" value="1"/>
</dbReference>
<name>A0A0M9GF68_9PSED</name>
<dbReference type="PANTHER" id="PTHR43745">
    <property type="entry name" value="NITROREDUCTASE MJ1384-RELATED"/>
    <property type="match status" value="1"/>
</dbReference>
<evidence type="ECO:0000313" key="3">
    <source>
        <dbReference type="Proteomes" id="UP000037931"/>
    </source>
</evidence>
<dbReference type="InterPro" id="IPR020051">
    <property type="entry name" value="SagB-type_dehydrogenase"/>
</dbReference>
<dbReference type="Gene3D" id="3.40.109.10">
    <property type="entry name" value="NADH Oxidase"/>
    <property type="match status" value="1"/>
</dbReference>
<dbReference type="NCBIfam" id="TIGR03605">
    <property type="entry name" value="antibiot_sagB"/>
    <property type="match status" value="1"/>
</dbReference>
<feature type="domain" description="Nitroreductase" evidence="1">
    <location>
        <begin position="154"/>
        <end position="342"/>
    </location>
</feature>
<dbReference type="InterPro" id="IPR052544">
    <property type="entry name" value="Bacteriocin_Proc_Enz"/>
</dbReference>
<dbReference type="InterPro" id="IPR000415">
    <property type="entry name" value="Nitroreductase-like"/>
</dbReference>
<reference evidence="2 3" key="1">
    <citation type="journal article" date="2015" name="PLoS ONE">
        <title>Rice-Infecting Pseudomonas Genomes Are Highly Accessorized and Harbor Multiple Putative Virulence Mechanisms to Cause Sheath Brown Rot.</title>
        <authorList>
            <person name="Quibod I.L."/>
            <person name="Grande G."/>
            <person name="Oreiro E.G."/>
            <person name="Borja F.N."/>
            <person name="Dossa G.S."/>
            <person name="Mauleon R."/>
            <person name="Cruz C.V."/>
            <person name="Oliva R."/>
        </authorList>
    </citation>
    <scope>NUCLEOTIDE SEQUENCE [LARGE SCALE GENOMIC DNA]</scope>
    <source>
        <strain evidence="2 3">IRRI 6609</strain>
    </source>
</reference>
<dbReference type="RefSeq" id="WP_054063550.1">
    <property type="nucleotide sequence ID" value="NZ_JSYZ01000015.1"/>
</dbReference>
<gene>
    <name evidence="2" type="ORF">PF66_03944</name>
</gene>